<evidence type="ECO:0000256" key="6">
    <source>
        <dbReference type="ARBA" id="ARBA00022729"/>
    </source>
</evidence>
<evidence type="ECO:0000256" key="8">
    <source>
        <dbReference type="ARBA" id="ARBA00023288"/>
    </source>
</evidence>
<evidence type="ECO:0000256" key="4">
    <source>
        <dbReference type="ARBA" id="ARBA00022525"/>
    </source>
</evidence>
<comment type="subcellular location">
    <subcellularLocation>
        <location evidence="1">Membrane</location>
        <topology evidence="1">Lipid-anchor</topology>
        <topology evidence="1">GPI-anchor</topology>
    </subcellularLocation>
    <subcellularLocation>
        <location evidence="2">Secreted</location>
    </subcellularLocation>
</comment>
<evidence type="ECO:0000256" key="3">
    <source>
        <dbReference type="ARBA" id="ARBA00010031"/>
    </source>
</evidence>
<evidence type="ECO:0000256" key="1">
    <source>
        <dbReference type="ARBA" id="ARBA00004589"/>
    </source>
</evidence>
<feature type="chain" id="PRO_5042960320" description="CFEM domain-containing protein" evidence="11">
    <location>
        <begin position="17"/>
        <end position="173"/>
    </location>
</feature>
<keyword evidence="9" id="KW-0408">Iron</keyword>
<keyword evidence="9" id="KW-0479">Metal-binding</keyword>
<keyword evidence="6 11" id="KW-0732">Signal</keyword>
<dbReference type="GO" id="GO:0005576">
    <property type="term" value="C:extracellular region"/>
    <property type="evidence" value="ECO:0007669"/>
    <property type="project" value="UniProtKB-SubCell"/>
</dbReference>
<evidence type="ECO:0000313" key="14">
    <source>
        <dbReference type="Proteomes" id="UP001302812"/>
    </source>
</evidence>
<dbReference type="Pfam" id="PF05730">
    <property type="entry name" value="CFEM"/>
    <property type="match status" value="1"/>
</dbReference>
<comment type="similarity">
    <text evidence="3">Belongs to the RBT5 family.</text>
</comment>
<organism evidence="13 14">
    <name type="scientific">Canariomyces notabilis</name>
    <dbReference type="NCBI Taxonomy" id="2074819"/>
    <lineage>
        <taxon>Eukaryota</taxon>
        <taxon>Fungi</taxon>
        <taxon>Dikarya</taxon>
        <taxon>Ascomycota</taxon>
        <taxon>Pezizomycotina</taxon>
        <taxon>Sordariomycetes</taxon>
        <taxon>Sordariomycetidae</taxon>
        <taxon>Sordariales</taxon>
        <taxon>Chaetomiaceae</taxon>
        <taxon>Canariomyces</taxon>
    </lineage>
</organism>
<reference evidence="13" key="2">
    <citation type="submission" date="2023-05" db="EMBL/GenBank/DDBJ databases">
        <authorList>
            <consortium name="Lawrence Berkeley National Laboratory"/>
            <person name="Steindorff A."/>
            <person name="Hensen N."/>
            <person name="Bonometti L."/>
            <person name="Westerberg I."/>
            <person name="Brannstrom I.O."/>
            <person name="Guillou S."/>
            <person name="Cros-Aarteil S."/>
            <person name="Calhoun S."/>
            <person name="Haridas S."/>
            <person name="Kuo A."/>
            <person name="Mondo S."/>
            <person name="Pangilinan J."/>
            <person name="Riley R."/>
            <person name="Labutti K."/>
            <person name="Andreopoulos B."/>
            <person name="Lipzen A."/>
            <person name="Chen C."/>
            <person name="Yanf M."/>
            <person name="Daum C."/>
            <person name="Ng V."/>
            <person name="Clum A."/>
            <person name="Ohm R."/>
            <person name="Martin F."/>
            <person name="Silar P."/>
            <person name="Natvig D."/>
            <person name="Lalanne C."/>
            <person name="Gautier V."/>
            <person name="Ament-Velasquez S.L."/>
            <person name="Kruys A."/>
            <person name="Hutchinson M.I."/>
            <person name="Powell A.J."/>
            <person name="Barry K."/>
            <person name="Miller A.N."/>
            <person name="Grigoriev I.V."/>
            <person name="Debuchy R."/>
            <person name="Gladieux P."/>
            <person name="Thoren M.H."/>
            <person name="Johannesson H."/>
        </authorList>
    </citation>
    <scope>NUCLEOTIDE SEQUENCE</scope>
    <source>
        <strain evidence="13">CBS 508.74</strain>
    </source>
</reference>
<feature type="transmembrane region" description="Helical" evidence="10">
    <location>
        <begin position="147"/>
        <end position="172"/>
    </location>
</feature>
<evidence type="ECO:0000256" key="9">
    <source>
        <dbReference type="PROSITE-ProRule" id="PRU01356"/>
    </source>
</evidence>
<comment type="caution">
    <text evidence="9">Lacks conserved residue(s) required for the propagation of feature annotation.</text>
</comment>
<feature type="disulfide bond" evidence="9">
    <location>
        <begin position="39"/>
        <end position="46"/>
    </location>
</feature>
<keyword evidence="10" id="KW-0812">Transmembrane</keyword>
<dbReference type="EMBL" id="MU853332">
    <property type="protein sequence ID" value="KAK4117745.1"/>
    <property type="molecule type" value="Genomic_DNA"/>
</dbReference>
<name>A0AAN6TPG6_9PEZI</name>
<feature type="signal peptide" evidence="11">
    <location>
        <begin position="1"/>
        <end position="16"/>
    </location>
</feature>
<keyword evidence="8" id="KW-0449">Lipoprotein</keyword>
<dbReference type="AlphaFoldDB" id="A0AAN6TPG6"/>
<evidence type="ECO:0000256" key="7">
    <source>
        <dbReference type="ARBA" id="ARBA00023157"/>
    </source>
</evidence>
<comment type="caution">
    <text evidence="13">The sequence shown here is derived from an EMBL/GenBank/DDBJ whole genome shotgun (WGS) entry which is preliminary data.</text>
</comment>
<sequence length="173" mass="17000">MKTGCALLAVAGAAMAQRFAGQPACATGCLSSAIAAAGCGSDDLGCQCGEKNSEIANKAVPCLISSCPAAQLMQIRSAASAVCSGYSATAAPAAVLARITEPASLPSPYPDIPAKIVIITRPIVVTVSATEPTLAPTMSTSEDMPTASAAVVGAPVFFAAGVILGLLAITAFL</sequence>
<keyword evidence="5" id="KW-0325">Glycoprotein</keyword>
<proteinExistence type="inferred from homology"/>
<keyword evidence="10" id="KW-0472">Membrane</keyword>
<keyword evidence="4" id="KW-0964">Secreted</keyword>
<evidence type="ECO:0000313" key="13">
    <source>
        <dbReference type="EMBL" id="KAK4117745.1"/>
    </source>
</evidence>
<keyword evidence="10" id="KW-1133">Transmembrane helix</keyword>
<accession>A0AAN6TPG6</accession>
<keyword evidence="5" id="KW-0336">GPI-anchor</keyword>
<dbReference type="PROSITE" id="PS52012">
    <property type="entry name" value="CFEM"/>
    <property type="match status" value="1"/>
</dbReference>
<reference evidence="13" key="1">
    <citation type="journal article" date="2023" name="Mol. Phylogenet. Evol.">
        <title>Genome-scale phylogeny and comparative genomics of the fungal order Sordariales.</title>
        <authorList>
            <person name="Hensen N."/>
            <person name="Bonometti L."/>
            <person name="Westerberg I."/>
            <person name="Brannstrom I.O."/>
            <person name="Guillou S."/>
            <person name="Cros-Aarteil S."/>
            <person name="Calhoun S."/>
            <person name="Haridas S."/>
            <person name="Kuo A."/>
            <person name="Mondo S."/>
            <person name="Pangilinan J."/>
            <person name="Riley R."/>
            <person name="LaButti K."/>
            <person name="Andreopoulos B."/>
            <person name="Lipzen A."/>
            <person name="Chen C."/>
            <person name="Yan M."/>
            <person name="Daum C."/>
            <person name="Ng V."/>
            <person name="Clum A."/>
            <person name="Steindorff A."/>
            <person name="Ohm R.A."/>
            <person name="Martin F."/>
            <person name="Silar P."/>
            <person name="Natvig D.O."/>
            <person name="Lalanne C."/>
            <person name="Gautier V."/>
            <person name="Ament-Velasquez S.L."/>
            <person name="Kruys A."/>
            <person name="Hutchinson M.I."/>
            <person name="Powell A.J."/>
            <person name="Barry K."/>
            <person name="Miller A.N."/>
            <person name="Grigoriev I.V."/>
            <person name="Debuchy R."/>
            <person name="Gladieux P."/>
            <person name="Hiltunen Thoren M."/>
            <person name="Johannesson H."/>
        </authorList>
    </citation>
    <scope>NUCLEOTIDE SEQUENCE</scope>
    <source>
        <strain evidence="13">CBS 508.74</strain>
    </source>
</reference>
<dbReference type="Proteomes" id="UP001302812">
    <property type="component" value="Unassembled WGS sequence"/>
</dbReference>
<keyword evidence="7 9" id="KW-1015">Disulfide bond</keyword>
<dbReference type="GO" id="GO:0046872">
    <property type="term" value="F:metal ion binding"/>
    <property type="evidence" value="ECO:0007669"/>
    <property type="project" value="UniProtKB-UniRule"/>
</dbReference>
<keyword evidence="14" id="KW-1185">Reference proteome</keyword>
<evidence type="ECO:0000259" key="12">
    <source>
        <dbReference type="PROSITE" id="PS52012"/>
    </source>
</evidence>
<gene>
    <name evidence="13" type="ORF">N656DRAFT_59052</name>
</gene>
<feature type="domain" description="CFEM" evidence="12">
    <location>
        <begin position="1"/>
        <end position="106"/>
    </location>
</feature>
<evidence type="ECO:0000256" key="5">
    <source>
        <dbReference type="ARBA" id="ARBA00022622"/>
    </source>
</evidence>
<dbReference type="GO" id="GO:0098552">
    <property type="term" value="C:side of membrane"/>
    <property type="evidence" value="ECO:0007669"/>
    <property type="project" value="UniProtKB-KW"/>
</dbReference>
<evidence type="ECO:0000256" key="10">
    <source>
        <dbReference type="SAM" id="Phobius"/>
    </source>
</evidence>
<protein>
    <recommendedName>
        <fullName evidence="12">CFEM domain-containing protein</fullName>
    </recommendedName>
</protein>
<dbReference type="InterPro" id="IPR008427">
    <property type="entry name" value="Extracellular_membr_CFEM_dom"/>
</dbReference>
<feature type="binding site" description="axial binding residue" evidence="9">
    <location>
        <position position="43"/>
    </location>
    <ligand>
        <name>heme</name>
        <dbReference type="ChEBI" id="CHEBI:30413"/>
    </ligand>
    <ligandPart>
        <name>Fe</name>
        <dbReference type="ChEBI" id="CHEBI:18248"/>
    </ligandPart>
</feature>
<dbReference type="GeneID" id="89934332"/>
<keyword evidence="9" id="KW-0349">Heme</keyword>
<evidence type="ECO:0000256" key="2">
    <source>
        <dbReference type="ARBA" id="ARBA00004613"/>
    </source>
</evidence>
<dbReference type="RefSeq" id="XP_064675315.1">
    <property type="nucleotide sequence ID" value="XM_064810207.1"/>
</dbReference>
<evidence type="ECO:0000256" key="11">
    <source>
        <dbReference type="SAM" id="SignalP"/>
    </source>
</evidence>